<name>A0A072NED6_9GAMM</name>
<reference evidence="2 3" key="1">
    <citation type="submission" date="2012-12" db="EMBL/GenBank/DDBJ databases">
        <title>Genome assembly of Marinobacter sp. AK21.</title>
        <authorList>
            <person name="Khatri I."/>
            <person name="Kumar R."/>
            <person name="Vaidya B."/>
            <person name="Subramanian S."/>
            <person name="Pinnaka A."/>
        </authorList>
    </citation>
    <scope>NUCLEOTIDE SEQUENCE [LARGE SCALE GENOMIC DNA]</scope>
    <source>
        <strain evidence="2 3">AK21</strain>
    </source>
</reference>
<feature type="chain" id="PRO_5001682494" evidence="1">
    <location>
        <begin position="26"/>
        <end position="565"/>
    </location>
</feature>
<dbReference type="EMBL" id="ANIE01000005">
    <property type="protein sequence ID" value="KEF31460.1"/>
    <property type="molecule type" value="Genomic_DNA"/>
</dbReference>
<dbReference type="Pfam" id="PF05787">
    <property type="entry name" value="PhoX"/>
    <property type="match status" value="1"/>
</dbReference>
<dbReference type="Proteomes" id="UP000035057">
    <property type="component" value="Unassembled WGS sequence"/>
</dbReference>
<dbReference type="PROSITE" id="PS51257">
    <property type="entry name" value="PROKAR_LIPOPROTEIN"/>
    <property type="match status" value="1"/>
</dbReference>
<evidence type="ECO:0000313" key="3">
    <source>
        <dbReference type="Proteomes" id="UP000035057"/>
    </source>
</evidence>
<comment type="caution">
    <text evidence="2">The sequence shown here is derived from an EMBL/GenBank/DDBJ whole genome shotgun (WGS) entry which is preliminary data.</text>
</comment>
<keyword evidence="1" id="KW-0732">Signal</keyword>
<dbReference type="PANTHER" id="PTHR35399:SF2">
    <property type="entry name" value="DUF839 DOMAIN-CONTAINING PROTEIN"/>
    <property type="match status" value="1"/>
</dbReference>
<dbReference type="PANTHER" id="PTHR35399">
    <property type="entry name" value="SLR8030 PROTEIN"/>
    <property type="match status" value="1"/>
</dbReference>
<keyword evidence="3" id="KW-1185">Reference proteome</keyword>
<feature type="signal peptide" evidence="1">
    <location>
        <begin position="1"/>
        <end position="25"/>
    </location>
</feature>
<gene>
    <name evidence="2" type="ORF">D777_01809</name>
</gene>
<dbReference type="PATRIC" id="fig|1137280.3.peg.1625"/>
<dbReference type="OrthoDB" id="9801383at2"/>
<sequence length="565" mass="60249">MYQKNGKSVFKLSALAMAVAGVALVAGCSDDDDNNSAASSFDTDSQALTRMATVPLGAEVTGLFLTEEGDLFFNVQHPSDSNTTADDNGNVFSAAAVGVVEDADLSADGFGFNALAAPSTTEEKELVRTAVGSYKVLAQNGDSWAGAPVGGMGAIVATDAAKTVIKVSNDPDFNAFVSTGAGEGYLFTNWEDRPGGMSRMKVRKNDAGEWNVVDNDVMMIDFGAVGGTWVNCFGTLSPWGNPLTSEELYFDNTSDWNNPNYNYFYQAEDLKTYLDGTFPNPYDYGYIVEITNPTAATPTPVKMHAMGRFSHENSVVMPDEKTVYLSDDGTGTVFFKFVADTAGDLTAGTLYAAKATQDASSDPAVAGFDIQWIELAHGTNADIEGWISDYDGIDETDYVDGQTSYISDADVAEWAAGNAADDRVAFLETRKAAEALGATAEFRKMEGVNINLESAKNGSVPYAYMAMSSYDKTMADDMGDIQLDGTNGSCGVVYQMKLDASFDISRMEPVIVGGAYDGAATANQCDVDNISNPDNLLVLKDGRVVIGEDTGNHENNTVWLFDPEA</sequence>
<dbReference type="AlphaFoldDB" id="A0A072NED6"/>
<proteinExistence type="predicted"/>
<dbReference type="InterPro" id="IPR008557">
    <property type="entry name" value="PhoX"/>
</dbReference>
<evidence type="ECO:0000256" key="1">
    <source>
        <dbReference type="SAM" id="SignalP"/>
    </source>
</evidence>
<organism evidence="2 3">
    <name type="scientific">Marinobacter nitratireducens</name>
    <dbReference type="NCBI Taxonomy" id="1137280"/>
    <lineage>
        <taxon>Bacteria</taxon>
        <taxon>Pseudomonadati</taxon>
        <taxon>Pseudomonadota</taxon>
        <taxon>Gammaproteobacteria</taxon>
        <taxon>Pseudomonadales</taxon>
        <taxon>Marinobacteraceae</taxon>
        <taxon>Marinobacter</taxon>
    </lineage>
</organism>
<protein>
    <submittedName>
        <fullName evidence="2">Putative cell surface protein</fullName>
    </submittedName>
</protein>
<accession>A0A072NED6</accession>
<dbReference type="STRING" id="1137280.D777_01809"/>
<dbReference type="RefSeq" id="WP_036130408.1">
    <property type="nucleotide sequence ID" value="NZ_ANIE01000005.1"/>
</dbReference>
<evidence type="ECO:0000313" key="2">
    <source>
        <dbReference type="EMBL" id="KEF31460.1"/>
    </source>
</evidence>